<keyword evidence="2" id="KW-0813">Transport</keyword>
<feature type="transmembrane region" description="Helical" evidence="7">
    <location>
        <begin position="463"/>
        <end position="483"/>
    </location>
</feature>
<dbReference type="EMBL" id="ML992668">
    <property type="protein sequence ID" value="KAF2214483.1"/>
    <property type="molecule type" value="Genomic_DNA"/>
</dbReference>
<feature type="transmembrane region" description="Helical" evidence="7">
    <location>
        <begin position="101"/>
        <end position="123"/>
    </location>
</feature>
<feature type="domain" description="Major facilitator superfamily (MFS) profile" evidence="8">
    <location>
        <begin position="64"/>
        <end position="488"/>
    </location>
</feature>
<dbReference type="PRINTS" id="PR01035">
    <property type="entry name" value="TCRTETA"/>
</dbReference>
<dbReference type="Proteomes" id="UP000799539">
    <property type="component" value="Unassembled WGS sequence"/>
</dbReference>
<dbReference type="PANTHER" id="PTHR23504:SF3">
    <property type="entry name" value="MAJOR FACILITATOR SUPERFAMILY (MFS) PROFILE DOMAIN-CONTAINING PROTEIN"/>
    <property type="match status" value="1"/>
</dbReference>
<evidence type="ECO:0000256" key="5">
    <source>
        <dbReference type="ARBA" id="ARBA00023136"/>
    </source>
</evidence>
<sequence>MARSADPTKHDTSIEAPSEATPLLGAPDSAPATADYATNGSANDHARDGGNADTEEGKPMPYTQVIVLCYASLAEPVAYFTIFPFINEMLVRNADLPSESVGFWSGTIESLFSLVQMVLMIFYGRMADRIGRKPVLTFSLAGVSIATALFGMSRNLWQIIVLRCVAGLFAGSVVTVRTMLSEITTKETQGSAFSWYMFTRNSGIFVGSLLGGALANPAQQFPGTFGHIQFFIDYPYALSTFGAGILCASNTLATLLFVNETLKRDEGSSSRTSAPPMTTVQILQAPGVGLVLYIFGHIMTLSLGYTAVSPVTMFEPIDSSGFNFTPAQISYFIATAGASQALWILLVFPPLERSIGSKRIIFYCGILWVFFMAAYPIGNELLRHGKEIVFWIFMISAMVIGSSVSMSFAAVQLLVNDISPSKEVLATVNALSLTVSSGVRAVAPALFTNITALGIQWGWADGHLVWFIFIFLAAMLIVVTRLLPDERSSESPNGKKLNGTASSRDVDGEGDA</sequence>
<dbReference type="PANTHER" id="PTHR23504">
    <property type="entry name" value="MAJOR FACILITATOR SUPERFAMILY DOMAIN-CONTAINING PROTEIN 10"/>
    <property type="match status" value="1"/>
</dbReference>
<comment type="subcellular location">
    <subcellularLocation>
        <location evidence="1">Membrane</location>
        <topology evidence="1">Multi-pass membrane protein</topology>
    </subcellularLocation>
</comment>
<evidence type="ECO:0000256" key="4">
    <source>
        <dbReference type="ARBA" id="ARBA00022989"/>
    </source>
</evidence>
<feature type="transmembrane region" description="Helical" evidence="7">
    <location>
        <begin position="65"/>
        <end position="86"/>
    </location>
</feature>
<feature type="transmembrane region" description="Helical" evidence="7">
    <location>
        <begin position="135"/>
        <end position="153"/>
    </location>
</feature>
<reference evidence="9" key="1">
    <citation type="journal article" date="2020" name="Stud. Mycol.">
        <title>101 Dothideomycetes genomes: a test case for predicting lifestyles and emergence of pathogens.</title>
        <authorList>
            <person name="Haridas S."/>
            <person name="Albert R."/>
            <person name="Binder M."/>
            <person name="Bloem J."/>
            <person name="Labutti K."/>
            <person name="Salamov A."/>
            <person name="Andreopoulos B."/>
            <person name="Baker S."/>
            <person name="Barry K."/>
            <person name="Bills G."/>
            <person name="Bluhm B."/>
            <person name="Cannon C."/>
            <person name="Castanera R."/>
            <person name="Culley D."/>
            <person name="Daum C."/>
            <person name="Ezra D."/>
            <person name="Gonzalez J."/>
            <person name="Henrissat B."/>
            <person name="Kuo A."/>
            <person name="Liang C."/>
            <person name="Lipzen A."/>
            <person name="Lutzoni F."/>
            <person name="Magnuson J."/>
            <person name="Mondo S."/>
            <person name="Nolan M."/>
            <person name="Ohm R."/>
            <person name="Pangilinan J."/>
            <person name="Park H.-J."/>
            <person name="Ramirez L."/>
            <person name="Alfaro M."/>
            <person name="Sun H."/>
            <person name="Tritt A."/>
            <person name="Yoshinaga Y."/>
            <person name="Zwiers L.-H."/>
            <person name="Turgeon B."/>
            <person name="Goodwin S."/>
            <person name="Spatafora J."/>
            <person name="Crous P."/>
            <person name="Grigoriev I."/>
        </authorList>
    </citation>
    <scope>NUCLEOTIDE SEQUENCE</scope>
    <source>
        <strain evidence="9">SCOH1-5</strain>
    </source>
</reference>
<protein>
    <recommendedName>
        <fullName evidence="8">Major facilitator superfamily (MFS) profile domain-containing protein</fullName>
    </recommendedName>
</protein>
<dbReference type="InterPro" id="IPR011701">
    <property type="entry name" value="MFS"/>
</dbReference>
<feature type="region of interest" description="Disordered" evidence="6">
    <location>
        <begin position="1"/>
        <end position="57"/>
    </location>
</feature>
<dbReference type="Pfam" id="PF07690">
    <property type="entry name" value="MFS_1"/>
    <property type="match status" value="1"/>
</dbReference>
<proteinExistence type="predicted"/>
<evidence type="ECO:0000313" key="10">
    <source>
        <dbReference type="Proteomes" id="UP000799539"/>
    </source>
</evidence>
<keyword evidence="5 7" id="KW-0472">Membrane</keyword>
<evidence type="ECO:0000256" key="3">
    <source>
        <dbReference type="ARBA" id="ARBA00022692"/>
    </source>
</evidence>
<feature type="transmembrane region" description="Helical" evidence="7">
    <location>
        <begin position="287"/>
        <end position="308"/>
    </location>
</feature>
<feature type="transmembrane region" description="Helical" evidence="7">
    <location>
        <begin position="192"/>
        <end position="214"/>
    </location>
</feature>
<feature type="transmembrane region" description="Helical" evidence="7">
    <location>
        <begin position="390"/>
        <end position="415"/>
    </location>
</feature>
<keyword evidence="3 7" id="KW-0812">Transmembrane</keyword>
<feature type="transmembrane region" description="Helical" evidence="7">
    <location>
        <begin position="159"/>
        <end position="180"/>
    </location>
</feature>
<dbReference type="Gene3D" id="1.20.1250.20">
    <property type="entry name" value="MFS general substrate transporter like domains"/>
    <property type="match status" value="1"/>
</dbReference>
<gene>
    <name evidence="9" type="ORF">CERZMDRAFT_37589</name>
</gene>
<feature type="transmembrane region" description="Helical" evidence="7">
    <location>
        <begin position="234"/>
        <end position="258"/>
    </location>
</feature>
<dbReference type="InterPro" id="IPR001958">
    <property type="entry name" value="Tet-R_TetA/multi-R_MdtG-like"/>
</dbReference>
<accession>A0A6A6FM61</accession>
<dbReference type="AlphaFoldDB" id="A0A6A6FM61"/>
<feature type="transmembrane region" description="Helical" evidence="7">
    <location>
        <begin position="328"/>
        <end position="348"/>
    </location>
</feature>
<dbReference type="OrthoDB" id="419616at2759"/>
<evidence type="ECO:0000256" key="6">
    <source>
        <dbReference type="SAM" id="MobiDB-lite"/>
    </source>
</evidence>
<keyword evidence="10" id="KW-1185">Reference proteome</keyword>
<feature type="compositionally biased region" description="Basic and acidic residues" evidence="6">
    <location>
        <begin position="44"/>
        <end position="57"/>
    </location>
</feature>
<organism evidence="9 10">
    <name type="scientific">Cercospora zeae-maydis SCOH1-5</name>
    <dbReference type="NCBI Taxonomy" id="717836"/>
    <lineage>
        <taxon>Eukaryota</taxon>
        <taxon>Fungi</taxon>
        <taxon>Dikarya</taxon>
        <taxon>Ascomycota</taxon>
        <taxon>Pezizomycotina</taxon>
        <taxon>Dothideomycetes</taxon>
        <taxon>Dothideomycetidae</taxon>
        <taxon>Mycosphaerellales</taxon>
        <taxon>Mycosphaerellaceae</taxon>
        <taxon>Cercospora</taxon>
    </lineage>
</organism>
<feature type="transmembrane region" description="Helical" evidence="7">
    <location>
        <begin position="360"/>
        <end position="378"/>
    </location>
</feature>
<evidence type="ECO:0000256" key="1">
    <source>
        <dbReference type="ARBA" id="ARBA00004141"/>
    </source>
</evidence>
<evidence type="ECO:0000313" key="9">
    <source>
        <dbReference type="EMBL" id="KAF2214483.1"/>
    </source>
</evidence>
<evidence type="ECO:0000256" key="7">
    <source>
        <dbReference type="SAM" id="Phobius"/>
    </source>
</evidence>
<dbReference type="InterPro" id="IPR036259">
    <property type="entry name" value="MFS_trans_sf"/>
</dbReference>
<dbReference type="CDD" id="cd17330">
    <property type="entry name" value="MFS_SLC46_TetA_like"/>
    <property type="match status" value="1"/>
</dbReference>
<name>A0A6A6FM61_9PEZI</name>
<dbReference type="PROSITE" id="PS50850">
    <property type="entry name" value="MFS"/>
    <property type="match status" value="1"/>
</dbReference>
<dbReference type="SUPFAM" id="SSF103473">
    <property type="entry name" value="MFS general substrate transporter"/>
    <property type="match status" value="1"/>
</dbReference>
<dbReference type="GO" id="GO:0022857">
    <property type="term" value="F:transmembrane transporter activity"/>
    <property type="evidence" value="ECO:0007669"/>
    <property type="project" value="InterPro"/>
</dbReference>
<dbReference type="GO" id="GO:0016020">
    <property type="term" value="C:membrane"/>
    <property type="evidence" value="ECO:0007669"/>
    <property type="project" value="UniProtKB-SubCell"/>
</dbReference>
<keyword evidence="4 7" id="KW-1133">Transmembrane helix</keyword>
<evidence type="ECO:0000259" key="8">
    <source>
        <dbReference type="PROSITE" id="PS50850"/>
    </source>
</evidence>
<feature type="compositionally biased region" description="Basic and acidic residues" evidence="6">
    <location>
        <begin position="1"/>
        <end position="13"/>
    </location>
</feature>
<evidence type="ECO:0000256" key="2">
    <source>
        <dbReference type="ARBA" id="ARBA00022448"/>
    </source>
</evidence>
<dbReference type="InterPro" id="IPR020846">
    <property type="entry name" value="MFS_dom"/>
</dbReference>
<feature type="region of interest" description="Disordered" evidence="6">
    <location>
        <begin position="486"/>
        <end position="512"/>
    </location>
</feature>